<accession>A0A7S4WEU8</accession>
<dbReference type="SUPFAM" id="SSF82185">
    <property type="entry name" value="Histone H3 K4-specific methyltransferase SET7/9 N-terminal domain"/>
    <property type="match status" value="3"/>
</dbReference>
<dbReference type="SMART" id="SM00698">
    <property type="entry name" value="MORN"/>
    <property type="match status" value="4"/>
</dbReference>
<keyword evidence="1" id="KW-0677">Repeat</keyword>
<proteinExistence type="predicted"/>
<dbReference type="Gene3D" id="2.20.110.10">
    <property type="entry name" value="Histone H3 K4-specific methyltransferase SET7/9 N-terminal domain"/>
    <property type="match status" value="2"/>
</dbReference>
<protein>
    <submittedName>
        <fullName evidence="2">Uncharacterized protein</fullName>
    </submittedName>
</protein>
<evidence type="ECO:0000313" key="2">
    <source>
        <dbReference type="EMBL" id="CAE4668273.1"/>
    </source>
</evidence>
<dbReference type="PANTHER" id="PTHR23084">
    <property type="entry name" value="PHOSPHATIDYLINOSITOL-4-PHOSPHATE 5-KINASE RELATED"/>
    <property type="match status" value="1"/>
</dbReference>
<evidence type="ECO:0000256" key="1">
    <source>
        <dbReference type="ARBA" id="ARBA00022737"/>
    </source>
</evidence>
<dbReference type="PANTHER" id="PTHR23084:SF263">
    <property type="entry name" value="MORN REPEAT-CONTAINING PROTEIN 1"/>
    <property type="match status" value="1"/>
</dbReference>
<dbReference type="AlphaFoldDB" id="A0A7S4WEU8"/>
<dbReference type="InterPro" id="IPR003409">
    <property type="entry name" value="MORN"/>
</dbReference>
<dbReference type="EMBL" id="HBNS01060862">
    <property type="protein sequence ID" value="CAE4668273.1"/>
    <property type="molecule type" value="Transcribed_RNA"/>
</dbReference>
<reference evidence="2" key="1">
    <citation type="submission" date="2021-01" db="EMBL/GenBank/DDBJ databases">
        <authorList>
            <person name="Corre E."/>
            <person name="Pelletier E."/>
            <person name="Niang G."/>
            <person name="Scheremetjew M."/>
            <person name="Finn R."/>
            <person name="Kale V."/>
            <person name="Holt S."/>
            <person name="Cochrane G."/>
            <person name="Meng A."/>
            <person name="Brown T."/>
            <person name="Cohen L."/>
        </authorList>
    </citation>
    <scope>NUCLEOTIDE SEQUENCE</scope>
    <source>
        <strain evidence="2">GSO104</strain>
    </source>
</reference>
<gene>
    <name evidence="2" type="ORF">DBRI00130_LOCUS43848</name>
</gene>
<name>A0A7S4WEU8_9STRA</name>
<organism evidence="2">
    <name type="scientific">Ditylum brightwellii</name>
    <dbReference type="NCBI Taxonomy" id="49249"/>
    <lineage>
        <taxon>Eukaryota</taxon>
        <taxon>Sar</taxon>
        <taxon>Stramenopiles</taxon>
        <taxon>Ochrophyta</taxon>
        <taxon>Bacillariophyta</taxon>
        <taxon>Mediophyceae</taxon>
        <taxon>Lithodesmiophycidae</taxon>
        <taxon>Lithodesmiales</taxon>
        <taxon>Lithodesmiaceae</taxon>
        <taxon>Ditylum</taxon>
    </lineage>
</organism>
<sequence length="814" mass="92755">MDAIPATSSSVDFIVRAEDHTIDRPNNSLKPLARGEEKKRAYLREIICVQILDKEGKARTGGTWKIPRHRLNHTFLQDLVNRSPAANDPEGSKISYLQESGDGSIIFPFQFQYTCKPLPATYYVVIKKAGRLKQNIHDVNYKGDMKFVLENMPCKTKNGEHSVMVNDVEKWIKISMIDDDPAIQKQKRSVEQHRMSVETVEGELNNVYTYPVYNKKGEYVSGKEADEGREHRFNYLKSKKQDEQHKHASAIRKLKETKKQMFDQLCLSVTKKNFDSVNDRVTWVFSFGGANKDHYDNLAIQKLDWNKFHMVAGSPEGITDMIDEQYLVDMDAVVIDQVKDGYGTYHQLKEDDNQNLISDMPIDYYHGTYKDGMREGDGILYTTMGIYSGQMKCDQPCGEGYMDYANGDKLTGEFGFDNVKDESMLDQNPYTRCLPNGKVKISFADGGYYEGEMKRGEITGKGIYINATGDQYEGQFIRGDLSSGKKIFTNGEVKDGIFKDGHLDGIGTYTNPKSSYRGCFKKGLFHGKGIEKYVSDSNEFEGFFTYGKRMMHGEFSFCDTTKGGKFQQQQINERIQYSGPWLAGSVCAGGKVMGSFTSHSTPSVNDGQSVKYPWLNRLKKREEKFNKKLQAERQLSNEDTTMIRTEIEKKKRNIFNKQRTILRSRLQLLNNSSSFLEDSGKTTAIRSTKTDNNTGLNVGAVPPLKLSEPPIPSKAKYYIYRTMSMAPKSLEEAKENPGLYSEIASPKKGVSELRCKMKRLDIEAKKAGLNTRGDIISKIVQEEYETLDERWMLVDVEGIRQKVKQQRRQKETNF</sequence>
<dbReference type="Pfam" id="PF02493">
    <property type="entry name" value="MORN"/>
    <property type="match status" value="6"/>
</dbReference>